<evidence type="ECO:0000313" key="1">
    <source>
        <dbReference type="EMBL" id="CAK9156530.1"/>
    </source>
</evidence>
<dbReference type="AlphaFoldDB" id="A0ABC8SHE4"/>
<reference evidence="1 2" key="1">
    <citation type="submission" date="2024-02" db="EMBL/GenBank/DDBJ databases">
        <authorList>
            <person name="Vignale AGUSTIN F."/>
            <person name="Sosa J E."/>
            <person name="Modenutti C."/>
        </authorList>
    </citation>
    <scope>NUCLEOTIDE SEQUENCE [LARGE SCALE GENOMIC DNA]</scope>
</reference>
<accession>A0ABC8SHE4</accession>
<comment type="caution">
    <text evidence="1">The sequence shown here is derived from an EMBL/GenBank/DDBJ whole genome shotgun (WGS) entry which is preliminary data.</text>
</comment>
<gene>
    <name evidence="1" type="ORF">ILEXP_LOCUS25077</name>
</gene>
<proteinExistence type="predicted"/>
<sequence length="89" mass="9296">VKSKILEWSAQMLNKGIGTRGGVKEALGAKTGMTKATQAASYKDKAPDLGICVEAPLMGTMEAPLMGVVHYVHAAEAREEAPDLGVVEA</sequence>
<evidence type="ECO:0000313" key="2">
    <source>
        <dbReference type="Proteomes" id="UP001642360"/>
    </source>
</evidence>
<feature type="non-terminal residue" evidence="1">
    <location>
        <position position="1"/>
    </location>
</feature>
<organism evidence="1 2">
    <name type="scientific">Ilex paraguariensis</name>
    <name type="common">yerba mate</name>
    <dbReference type="NCBI Taxonomy" id="185542"/>
    <lineage>
        <taxon>Eukaryota</taxon>
        <taxon>Viridiplantae</taxon>
        <taxon>Streptophyta</taxon>
        <taxon>Embryophyta</taxon>
        <taxon>Tracheophyta</taxon>
        <taxon>Spermatophyta</taxon>
        <taxon>Magnoliopsida</taxon>
        <taxon>eudicotyledons</taxon>
        <taxon>Gunneridae</taxon>
        <taxon>Pentapetalae</taxon>
        <taxon>asterids</taxon>
        <taxon>campanulids</taxon>
        <taxon>Aquifoliales</taxon>
        <taxon>Aquifoliaceae</taxon>
        <taxon>Ilex</taxon>
    </lineage>
</organism>
<name>A0ABC8SHE4_9AQUA</name>
<dbReference type="Proteomes" id="UP001642360">
    <property type="component" value="Unassembled WGS sequence"/>
</dbReference>
<dbReference type="EMBL" id="CAUOFW020002870">
    <property type="protein sequence ID" value="CAK9156530.1"/>
    <property type="molecule type" value="Genomic_DNA"/>
</dbReference>
<protein>
    <submittedName>
        <fullName evidence="1">Uncharacterized protein</fullName>
    </submittedName>
</protein>
<keyword evidence="2" id="KW-1185">Reference proteome</keyword>